<dbReference type="SUPFAM" id="SSF53474">
    <property type="entry name" value="alpha/beta-Hydrolases"/>
    <property type="match status" value="1"/>
</dbReference>
<dbReference type="PANTHER" id="PTHR42977">
    <property type="entry name" value="HYDROLASE-RELATED"/>
    <property type="match status" value="1"/>
</dbReference>
<gene>
    <name evidence="3" type="primary">dhaA</name>
    <name evidence="3" type="ORF">TRIHO_10740</name>
</gene>
<keyword evidence="4" id="KW-1185">Reference proteome</keyword>
<protein>
    <submittedName>
        <fullName evidence="3">Haloalkane dehalogenase</fullName>
        <ecNumber evidence="3">3.8.1.5</ecNumber>
    </submittedName>
</protein>
<feature type="chain" id="PRO_5007288703" evidence="1">
    <location>
        <begin position="27"/>
        <end position="315"/>
    </location>
</feature>
<dbReference type="PATRIC" id="fig|1768241.3.peg.1114"/>
<dbReference type="RefSeq" id="WP_082705043.1">
    <property type="nucleotide sequence ID" value="NZ_LPUY01000033.1"/>
</dbReference>
<reference evidence="3 4" key="1">
    <citation type="submission" date="2015-12" db="EMBL/GenBank/DDBJ databases">
        <title>Genome sequence of the marine Rhodobacteraceae strain O3.65, Candidatus Tritonibacter horizontis.</title>
        <authorList>
            <person name="Poehlein A."/>
            <person name="Giebel H.A."/>
            <person name="Voget S."/>
            <person name="Brinkhoff T."/>
        </authorList>
    </citation>
    <scope>NUCLEOTIDE SEQUENCE [LARGE SCALE GENOMIC DNA]</scope>
    <source>
        <strain evidence="3 4">O3.65</strain>
    </source>
</reference>
<dbReference type="EC" id="3.8.1.5" evidence="3"/>
<organism evidence="3 4">
    <name type="scientific">Tritonibacter horizontis</name>
    <dbReference type="NCBI Taxonomy" id="1768241"/>
    <lineage>
        <taxon>Bacteria</taxon>
        <taxon>Pseudomonadati</taxon>
        <taxon>Pseudomonadota</taxon>
        <taxon>Alphaproteobacteria</taxon>
        <taxon>Rhodobacterales</taxon>
        <taxon>Paracoccaceae</taxon>
        <taxon>Tritonibacter</taxon>
    </lineage>
</organism>
<dbReference type="PANTHER" id="PTHR42977:SF1">
    <property type="entry name" value="BLR6576 PROTEIN"/>
    <property type="match status" value="1"/>
</dbReference>
<dbReference type="Gene3D" id="3.40.50.1820">
    <property type="entry name" value="alpha/beta hydrolase"/>
    <property type="match status" value="1"/>
</dbReference>
<keyword evidence="1" id="KW-0732">Signal</keyword>
<name>A0A132C0D9_9RHOB</name>
<evidence type="ECO:0000259" key="2">
    <source>
        <dbReference type="Pfam" id="PF00561"/>
    </source>
</evidence>
<keyword evidence="3" id="KW-0378">Hydrolase</keyword>
<dbReference type="InterPro" id="IPR000073">
    <property type="entry name" value="AB_hydrolase_1"/>
</dbReference>
<dbReference type="Proteomes" id="UP000068382">
    <property type="component" value="Unassembled WGS sequence"/>
</dbReference>
<feature type="domain" description="AB hydrolase-1" evidence="2">
    <location>
        <begin position="57"/>
        <end position="301"/>
    </location>
</feature>
<dbReference type="Pfam" id="PF00561">
    <property type="entry name" value="Abhydrolase_1"/>
    <property type="match status" value="1"/>
</dbReference>
<dbReference type="GO" id="GO:0018786">
    <property type="term" value="F:haloalkane dehalogenase activity"/>
    <property type="evidence" value="ECO:0007669"/>
    <property type="project" value="UniProtKB-EC"/>
</dbReference>
<feature type="signal peptide" evidence="1">
    <location>
        <begin position="1"/>
        <end position="26"/>
    </location>
</feature>
<evidence type="ECO:0000313" key="4">
    <source>
        <dbReference type="Proteomes" id="UP000068382"/>
    </source>
</evidence>
<evidence type="ECO:0000256" key="1">
    <source>
        <dbReference type="SAM" id="SignalP"/>
    </source>
</evidence>
<proteinExistence type="predicted"/>
<dbReference type="InterPro" id="IPR029058">
    <property type="entry name" value="AB_hydrolase_fold"/>
</dbReference>
<comment type="caution">
    <text evidence="3">The sequence shown here is derived from an EMBL/GenBank/DDBJ whole genome shotgun (WGS) entry which is preliminary data.</text>
</comment>
<accession>A0A132C0D9</accession>
<dbReference type="EMBL" id="LPUY01000033">
    <property type="protein sequence ID" value="KUP94049.1"/>
    <property type="molecule type" value="Genomic_DNA"/>
</dbReference>
<dbReference type="PRINTS" id="PR00111">
    <property type="entry name" value="ABHYDROLASE"/>
</dbReference>
<dbReference type="InterPro" id="IPR051340">
    <property type="entry name" value="Haloalkane_dehalogenase"/>
</dbReference>
<dbReference type="AlphaFoldDB" id="A0A132C0D9"/>
<dbReference type="GO" id="GO:0004301">
    <property type="term" value="F:epoxide hydrolase activity"/>
    <property type="evidence" value="ECO:0007669"/>
    <property type="project" value="TreeGrafter"/>
</dbReference>
<dbReference type="OrthoDB" id="9804723at2"/>
<evidence type="ECO:0000313" key="3">
    <source>
        <dbReference type="EMBL" id="KUP94049.1"/>
    </source>
</evidence>
<sequence>MTRSSSSRFSIAAALALPLFASAAAAGDPASWPVSYRSADVGGLSIAYREAGPPDAPVMLLLHGFPASSHMFRDLIPEIAGSYHVIAPDYPGFGQSSAPAAEHYDYDFATLAETMNAFTEALGLEDYTLYMQDYGGPVGMRLAVSHPDRIAGLVFQNATVHAEGWSSEVVAQLSPYWSERTPETEAPVRAFLAPETTRWQYEQGSTRRDRLSPDAWVVDQTGLDRPGNDAIQLEYLWNYRDNVAAYPAWQAYLASAQPRTLIVWGKNDPFFTMDAVTGLQKLLPDAETRLLDAGHFALETHAPDIGAAIRDTFSQ</sequence>